<dbReference type="eggNOG" id="KOG0867">
    <property type="taxonomic scope" value="Eukaryota"/>
</dbReference>
<evidence type="ECO:0000259" key="3">
    <source>
        <dbReference type="PROSITE" id="PS50404"/>
    </source>
</evidence>
<dbReference type="Proteomes" id="UP000053664">
    <property type="component" value="Unassembled WGS sequence"/>
</dbReference>
<dbReference type="Gene3D" id="1.20.1050.10">
    <property type="match status" value="1"/>
</dbReference>
<dbReference type="HOGENOM" id="CLU_011226_14_0_1"/>
<organism evidence="5 6">
    <name type="scientific">Pseudozyma flocculosa PF-1</name>
    <dbReference type="NCBI Taxonomy" id="1277687"/>
    <lineage>
        <taxon>Eukaryota</taxon>
        <taxon>Fungi</taxon>
        <taxon>Dikarya</taxon>
        <taxon>Basidiomycota</taxon>
        <taxon>Ustilaginomycotina</taxon>
        <taxon>Ustilaginomycetes</taxon>
        <taxon>Ustilaginales</taxon>
        <taxon>Ustilaginaceae</taxon>
        <taxon>Pseudozyma</taxon>
    </lineage>
</organism>
<evidence type="ECO:0000313" key="5">
    <source>
        <dbReference type="EMBL" id="EPQ29281.1"/>
    </source>
</evidence>
<dbReference type="InterPro" id="IPR004045">
    <property type="entry name" value="Glutathione_S-Trfase_N"/>
</dbReference>
<comment type="similarity">
    <text evidence="1 2">Belongs to the GST superfamily.</text>
</comment>
<sequence length="323" mass="37168">MEAYTDRPYDRAISIPVLPTPAYKKALLCRTTRAPRPRTMLRTALRSSIPHHRLSSPPIQTPLRALSTHVTAATTTMQPLKYYGAGTPNGHKVSIMLEELKVLNPDFKYETIPIDIMKNTQKEDWFLRINPNGRIPALVDPNNDDFAVFESMAILLYLEKKYDDNHAFSWPSSDPKGENYRSEVLQWMSWQMAGLGPLQGQANHFRMQAVGESKNLVPYAYKRYHDETVRLYSVLESRLEGRDWLVGDGKGKYTLADMLTFPWAFWYRFAGLRNDEVGPNVKRWIQNNLDRPAVQKGLRVPTESELVKNMLSDPEWMPELPSL</sequence>
<dbReference type="AlphaFoldDB" id="A0A061HF58"/>
<dbReference type="KEGG" id="pfp:PFL1_03036"/>
<dbReference type="InterPro" id="IPR010987">
    <property type="entry name" value="Glutathione-S-Trfase_C-like"/>
</dbReference>
<feature type="domain" description="GST C-terminal" evidence="4">
    <location>
        <begin position="177"/>
        <end position="310"/>
    </location>
</feature>
<protein>
    <recommendedName>
        <fullName evidence="7">Glutathione S-transferase</fullName>
    </recommendedName>
</protein>
<dbReference type="SUPFAM" id="SSF47616">
    <property type="entry name" value="GST C-terminal domain-like"/>
    <property type="match status" value="1"/>
</dbReference>
<dbReference type="Pfam" id="PF02798">
    <property type="entry name" value="GST_N"/>
    <property type="match status" value="1"/>
</dbReference>
<dbReference type="GeneID" id="19317148"/>
<evidence type="ECO:0000313" key="6">
    <source>
        <dbReference type="Proteomes" id="UP000053664"/>
    </source>
</evidence>
<dbReference type="EMBL" id="KE361631">
    <property type="protein sequence ID" value="EPQ29281.1"/>
    <property type="molecule type" value="Genomic_DNA"/>
</dbReference>
<evidence type="ECO:0008006" key="7">
    <source>
        <dbReference type="Google" id="ProtNLM"/>
    </source>
</evidence>
<dbReference type="PANTHER" id="PTHR44051:SF8">
    <property type="entry name" value="GLUTATHIONE S-TRANSFERASE GSTA"/>
    <property type="match status" value="1"/>
</dbReference>
<dbReference type="OrthoDB" id="422574at2759"/>
<evidence type="ECO:0000256" key="1">
    <source>
        <dbReference type="ARBA" id="ARBA00007409"/>
    </source>
</evidence>
<name>A0A061HF58_9BASI</name>
<evidence type="ECO:0000259" key="4">
    <source>
        <dbReference type="PROSITE" id="PS50405"/>
    </source>
</evidence>
<dbReference type="RefSeq" id="XP_007878744.1">
    <property type="nucleotide sequence ID" value="XM_007880553.1"/>
</dbReference>
<dbReference type="InterPro" id="IPR004046">
    <property type="entry name" value="GST_C"/>
</dbReference>
<dbReference type="PROSITE" id="PS50405">
    <property type="entry name" value="GST_CTER"/>
    <property type="match status" value="1"/>
</dbReference>
<evidence type="ECO:0000256" key="2">
    <source>
        <dbReference type="RuleBase" id="RU003494"/>
    </source>
</evidence>
<dbReference type="SUPFAM" id="SSF52833">
    <property type="entry name" value="Thioredoxin-like"/>
    <property type="match status" value="1"/>
</dbReference>
<proteinExistence type="inferred from homology"/>
<dbReference type="Pfam" id="PF00043">
    <property type="entry name" value="GST_C"/>
    <property type="match status" value="1"/>
</dbReference>
<dbReference type="SFLD" id="SFLDS00019">
    <property type="entry name" value="Glutathione_Transferase_(cytos"/>
    <property type="match status" value="1"/>
</dbReference>
<feature type="domain" description="GST N-terminal" evidence="3">
    <location>
        <begin position="77"/>
        <end position="166"/>
    </location>
</feature>
<dbReference type="Gene3D" id="3.40.30.10">
    <property type="entry name" value="Glutaredoxin"/>
    <property type="match status" value="1"/>
</dbReference>
<dbReference type="CDD" id="cd03048">
    <property type="entry name" value="GST_N_Ure2p_like"/>
    <property type="match status" value="1"/>
</dbReference>
<dbReference type="SFLD" id="SFLDG00358">
    <property type="entry name" value="Main_(cytGST)"/>
    <property type="match status" value="1"/>
</dbReference>
<reference evidence="5 6" key="1">
    <citation type="journal article" date="2013" name="Plant Cell">
        <title>The transition from a phytopathogenic smut ancestor to an anamorphic biocontrol agent deciphered by comparative whole-genome analysis.</title>
        <authorList>
            <person name="Lefebvre F."/>
            <person name="Joly D.L."/>
            <person name="Labbe C."/>
            <person name="Teichmann B."/>
            <person name="Linning R."/>
            <person name="Belzile F."/>
            <person name="Bakkeren G."/>
            <person name="Belanger R.R."/>
        </authorList>
    </citation>
    <scope>NUCLEOTIDE SEQUENCE [LARGE SCALE GENOMIC DNA]</scope>
    <source>
        <strain evidence="5 6">PF-1</strain>
    </source>
</reference>
<dbReference type="InterPro" id="IPR040079">
    <property type="entry name" value="Glutathione_S-Trfase"/>
</dbReference>
<dbReference type="PROSITE" id="PS50404">
    <property type="entry name" value="GST_NTER"/>
    <property type="match status" value="1"/>
</dbReference>
<dbReference type="SFLD" id="SFLDG01151">
    <property type="entry name" value="Main.2:_Nu-like"/>
    <property type="match status" value="1"/>
</dbReference>
<accession>A0A061HF58</accession>
<dbReference type="InterPro" id="IPR036282">
    <property type="entry name" value="Glutathione-S-Trfase_C_sf"/>
</dbReference>
<gene>
    <name evidence="5" type="ORF">PFL1_03036</name>
</gene>
<dbReference type="InterPro" id="IPR036249">
    <property type="entry name" value="Thioredoxin-like_sf"/>
</dbReference>
<dbReference type="PANTHER" id="PTHR44051">
    <property type="entry name" value="GLUTATHIONE S-TRANSFERASE-RELATED"/>
    <property type="match status" value="1"/>
</dbReference>